<accession>A0A090WJQ1</accession>
<evidence type="ECO:0000313" key="2">
    <source>
        <dbReference type="Proteomes" id="UP000029643"/>
    </source>
</evidence>
<name>A0A090WJQ1_9FLAO</name>
<dbReference type="AlphaFoldDB" id="A0A090WJQ1"/>
<dbReference type="Proteomes" id="UP000029643">
    <property type="component" value="Unassembled WGS sequence"/>
</dbReference>
<proteinExistence type="predicted"/>
<organism evidence="1 2">
    <name type="scientific">Algibacter lectus</name>
    <dbReference type="NCBI Taxonomy" id="221126"/>
    <lineage>
        <taxon>Bacteria</taxon>
        <taxon>Pseudomonadati</taxon>
        <taxon>Bacteroidota</taxon>
        <taxon>Flavobacteriia</taxon>
        <taxon>Flavobacteriales</taxon>
        <taxon>Flavobacteriaceae</taxon>
        <taxon>Algibacter</taxon>
    </lineage>
</organism>
<comment type="caution">
    <text evidence="1">The sequence shown here is derived from an EMBL/GenBank/DDBJ whole genome shotgun (WGS) entry which is preliminary data.</text>
</comment>
<dbReference type="RefSeq" id="WP_042494782.1">
    <property type="nucleotide sequence ID" value="NZ_BBNU01000001.1"/>
</dbReference>
<protein>
    <submittedName>
        <fullName evidence="1">Uncharacterized protein</fullName>
    </submittedName>
</protein>
<sequence>MKFSKYNTSVYHEDKFVFFNAYTENFLLLEPFLMDLINASIAEDNLKGLAEIHPPIYILHC</sequence>
<gene>
    <name evidence="1" type="ORF">JCM19274_5013</name>
</gene>
<reference evidence="1 2" key="1">
    <citation type="journal article" date="2014" name="Genome Announc.">
        <title>Draft Genome Sequences of Marine Flavobacterium Algibacter lectus Strains SS8 and NR4.</title>
        <authorList>
            <person name="Takatani N."/>
            <person name="Nakanishi M."/>
            <person name="Meirelles P."/>
            <person name="Mino S."/>
            <person name="Suda W."/>
            <person name="Oshima K."/>
            <person name="Hattori M."/>
            <person name="Ohkuma M."/>
            <person name="Hosokawa M."/>
            <person name="Miyashita K."/>
            <person name="Thompson F.L."/>
            <person name="Niwa A."/>
            <person name="Sawabe T."/>
            <person name="Sawabe T."/>
        </authorList>
    </citation>
    <scope>NUCLEOTIDE SEQUENCE [LARGE SCALE GENOMIC DNA]</scope>
    <source>
        <strain evidence="2">JCM19274</strain>
    </source>
</reference>
<evidence type="ECO:0000313" key="1">
    <source>
        <dbReference type="EMBL" id="GAL77300.1"/>
    </source>
</evidence>
<dbReference type="EMBL" id="BBNU01000001">
    <property type="protein sequence ID" value="GAL77300.1"/>
    <property type="molecule type" value="Genomic_DNA"/>
</dbReference>